<name>A0A0L0DLM1_THETB</name>
<dbReference type="InterPro" id="IPR035986">
    <property type="entry name" value="PKD_dom_sf"/>
</dbReference>
<evidence type="ECO:0000313" key="7">
    <source>
        <dbReference type="EMBL" id="KNC53207.1"/>
    </source>
</evidence>
<proteinExistence type="predicted"/>
<evidence type="ECO:0000313" key="8">
    <source>
        <dbReference type="Proteomes" id="UP000054408"/>
    </source>
</evidence>
<dbReference type="Gene3D" id="2.30.30.40">
    <property type="entry name" value="SH3 Domains"/>
    <property type="match status" value="1"/>
</dbReference>
<dbReference type="InterPro" id="IPR013783">
    <property type="entry name" value="Ig-like_fold"/>
</dbReference>
<feature type="domain" description="PKD" evidence="5">
    <location>
        <begin position="535"/>
        <end position="622"/>
    </location>
</feature>
<evidence type="ECO:0000256" key="3">
    <source>
        <dbReference type="SAM" id="MobiDB-lite"/>
    </source>
</evidence>
<dbReference type="InterPro" id="IPR001452">
    <property type="entry name" value="SH3_domain"/>
</dbReference>
<feature type="domain" description="Fibronectin type-III" evidence="6">
    <location>
        <begin position="1113"/>
        <end position="1224"/>
    </location>
</feature>
<dbReference type="RefSeq" id="XP_013754676.1">
    <property type="nucleotide sequence ID" value="XM_013899222.1"/>
</dbReference>
<dbReference type="InterPro" id="IPR036116">
    <property type="entry name" value="FN3_sf"/>
</dbReference>
<sequence>MKDAAEHGAVAAVFAVARALDSDSISPADSNAEAKVLSQLPKAHRDALESRIAVRGSLEMVAGFPRMASGASPESLHGYTLVSEAVGETPRKAYVFGARDGVPVMHPVPLWGYQLYDGSVVVADSPVRVVASGKRFVAEYNGQQHVLETVDEVVALETRARKSESEAAAAAAFVNSKPMQELTVAVLIVKFSDEASAPTDVGSFTRLMNKVEAYWTSNSNACSSMSLTFSPILDLAGTRASYGGAACPISSSGATTSPLDDDAWNAWSGHSPSDYDRYIIVFSEFSTCPWAGLGLVAGGASWINGVTDPDAHWHVTAHELGHNYGLKHANLWVTADRASPGGDGESVAYFDDFDIMGAISIEADRSSFHVNPHKKFGLGWIPSSDVATATTSSCSTTPCTYRIKAHDHQGASGTRALRILQSGNRWYWMGVRQAIDYAPAARFFANGLVFHYIDDFGDSQVERESNLLDMTAPYTSSSAWTNLTDDAPLQVGYSYRDAGAGITITPVARYNDNAGNAVMDVAVYTGPVNNAPVVSSLALGGGCSTPTVGEALVFEASASDPDGDVLVYGWNFGDGNYGSSTGPRITHAYGTSHAFTVTVTVSDTRGSSATRTLAVTVDSGAGSCGCTDASSCSGHGVCAGSVCACSGNYTGATCGTELSVASLSPEHKVGAPAGTNVTVTTTAGVFAVGGEPWCWFRPQRPTRGYRLSETTVNCPVPTPATLSSDPYTVVVEVSPNGGSDWSDSRKPFTYGDCKDAMCSGHGTCVQAVGRCACGTDWTTDPTTSNECDKPLALTSFSPAAGPTTGGLRVSLAGSSFDVSPSCADVVVRVKDTGSSGWEAVVPAQRLSGTTAAVVLPAAPSAMTVSVEISPNRGRDWAAAAGSFTYIAAATLHEGETLTGRVASSGATDRLYFESFFGDASVGLSVTLTSPTGGNVKLAVGLGVGAHDSACAESMVECPAGNSLSFAAGSSFVGVYSIEVSTTDAGGADYSLTMGVAGGAGTVIGVTPNATAAQPGYSASSSEWRQYRVPHVTGPFATRVAAVASDSARPVRMAYVAGGSAPVDASTSGARVADSFVVQACQDSASYLMGVAADGSTGNTGGAGFKLSALRISPPTAPVESVAVSSTFRSITIGWSAASDPRTPSDELEYWVYYQGSLTAGTFNTTCRARAGTLAAGPLKGLERYTVRIGSLKPAFAYDLAIVVRNSDGVETTYGQQTKRTVPSACILLSCVALRFWKKRKRRKTLAKQQEARAKAGAAAVSTRKAKAKAAFKPRGKGELKVAQGEVVILMGQPTKQGWIMARSAKGKQGLVPFSYFKLAQGKGKGKGRSGRRKSSSGRRGSNRV</sequence>
<dbReference type="InterPro" id="IPR002909">
    <property type="entry name" value="IPT_dom"/>
</dbReference>
<dbReference type="SUPFAM" id="SSF49299">
    <property type="entry name" value="PKD domain"/>
    <property type="match status" value="1"/>
</dbReference>
<dbReference type="GeneID" id="25567783"/>
<reference evidence="7 8" key="1">
    <citation type="submission" date="2010-05" db="EMBL/GenBank/DDBJ databases">
        <title>The Genome Sequence of Thecamonas trahens ATCC 50062.</title>
        <authorList>
            <consortium name="The Broad Institute Genome Sequencing Platform"/>
            <person name="Russ C."/>
            <person name="Cuomo C."/>
            <person name="Shea T."/>
            <person name="Young S.K."/>
            <person name="Zeng Q."/>
            <person name="Koehrsen M."/>
            <person name="Haas B."/>
            <person name="Borodovsky M."/>
            <person name="Guigo R."/>
            <person name="Alvarado L."/>
            <person name="Berlin A."/>
            <person name="Bochicchio J."/>
            <person name="Borenstein D."/>
            <person name="Chapman S."/>
            <person name="Chen Z."/>
            <person name="Freedman E."/>
            <person name="Gellesch M."/>
            <person name="Goldberg J."/>
            <person name="Griggs A."/>
            <person name="Gujja S."/>
            <person name="Heilman E."/>
            <person name="Heiman D."/>
            <person name="Hepburn T."/>
            <person name="Howarth C."/>
            <person name="Jen D."/>
            <person name="Larson L."/>
            <person name="Mehta T."/>
            <person name="Park D."/>
            <person name="Pearson M."/>
            <person name="Roberts A."/>
            <person name="Saif S."/>
            <person name="Shenoy N."/>
            <person name="Sisk P."/>
            <person name="Stolte C."/>
            <person name="Sykes S."/>
            <person name="Thomson T."/>
            <person name="Walk T."/>
            <person name="White J."/>
            <person name="Yandava C."/>
            <person name="Burger G."/>
            <person name="Gray M.W."/>
            <person name="Holland P.W.H."/>
            <person name="King N."/>
            <person name="Lang F.B.F."/>
            <person name="Roger A.J."/>
            <person name="Ruiz-Trillo I."/>
            <person name="Lander E."/>
            <person name="Nusbaum C."/>
        </authorList>
    </citation>
    <scope>NUCLEOTIDE SEQUENCE [LARGE SCALE GENOMIC DNA]</scope>
    <source>
        <strain evidence="7 8">ATCC 50062</strain>
    </source>
</reference>
<dbReference type="SMART" id="SM00326">
    <property type="entry name" value="SH3"/>
    <property type="match status" value="1"/>
</dbReference>
<dbReference type="Proteomes" id="UP000054408">
    <property type="component" value="Unassembled WGS sequence"/>
</dbReference>
<dbReference type="Pfam" id="PF18911">
    <property type="entry name" value="PKD_4"/>
    <property type="match status" value="1"/>
</dbReference>
<dbReference type="SUPFAM" id="SSF49265">
    <property type="entry name" value="Fibronectin type III"/>
    <property type="match status" value="1"/>
</dbReference>
<feature type="region of interest" description="Disordered" evidence="3">
    <location>
        <begin position="1320"/>
        <end position="1344"/>
    </location>
</feature>
<dbReference type="PROSITE" id="PS50093">
    <property type="entry name" value="PKD"/>
    <property type="match status" value="1"/>
</dbReference>
<dbReference type="InterPro" id="IPR000601">
    <property type="entry name" value="PKD_dom"/>
</dbReference>
<dbReference type="Gene3D" id="2.60.40.10">
    <property type="entry name" value="Immunoglobulins"/>
    <property type="match status" value="4"/>
</dbReference>
<keyword evidence="8" id="KW-1185">Reference proteome</keyword>
<evidence type="ECO:0008006" key="9">
    <source>
        <dbReference type="Google" id="ProtNLM"/>
    </source>
</evidence>
<dbReference type="InterPro" id="IPR022409">
    <property type="entry name" value="PKD/Chitinase_dom"/>
</dbReference>
<dbReference type="CDD" id="cd00146">
    <property type="entry name" value="PKD"/>
    <property type="match status" value="1"/>
</dbReference>
<dbReference type="SUPFAM" id="SSF55486">
    <property type="entry name" value="Metalloproteases ('zincins'), catalytic domain"/>
    <property type="match status" value="1"/>
</dbReference>
<dbReference type="Pfam" id="PF00018">
    <property type="entry name" value="SH3_1"/>
    <property type="match status" value="1"/>
</dbReference>
<keyword evidence="1 2" id="KW-0728">SH3 domain</keyword>
<dbReference type="CDD" id="cd00102">
    <property type="entry name" value="IPT"/>
    <property type="match status" value="1"/>
</dbReference>
<evidence type="ECO:0000256" key="2">
    <source>
        <dbReference type="PROSITE-ProRule" id="PRU00192"/>
    </source>
</evidence>
<accession>A0A0L0DLM1</accession>
<feature type="domain" description="SH3" evidence="4">
    <location>
        <begin position="1260"/>
        <end position="1321"/>
    </location>
</feature>
<gene>
    <name evidence="7" type="ORF">AMSG_09293</name>
</gene>
<evidence type="ECO:0000259" key="4">
    <source>
        <dbReference type="PROSITE" id="PS50002"/>
    </source>
</evidence>
<dbReference type="InterPro" id="IPR008752">
    <property type="entry name" value="Peptidase_M11"/>
</dbReference>
<evidence type="ECO:0000259" key="5">
    <source>
        <dbReference type="PROSITE" id="PS50093"/>
    </source>
</evidence>
<dbReference type="SMART" id="SM00429">
    <property type="entry name" value="IPT"/>
    <property type="match status" value="1"/>
</dbReference>
<dbReference type="SUPFAM" id="SSF50044">
    <property type="entry name" value="SH3-domain"/>
    <property type="match status" value="1"/>
</dbReference>
<dbReference type="PROSITE" id="PS50853">
    <property type="entry name" value="FN3"/>
    <property type="match status" value="1"/>
</dbReference>
<organism evidence="7 8">
    <name type="scientific">Thecamonas trahens ATCC 50062</name>
    <dbReference type="NCBI Taxonomy" id="461836"/>
    <lineage>
        <taxon>Eukaryota</taxon>
        <taxon>Apusozoa</taxon>
        <taxon>Apusomonadida</taxon>
        <taxon>Apusomonadidae</taxon>
        <taxon>Thecamonas</taxon>
    </lineage>
</organism>
<dbReference type="EMBL" id="GL349479">
    <property type="protein sequence ID" value="KNC53207.1"/>
    <property type="molecule type" value="Genomic_DNA"/>
</dbReference>
<feature type="compositionally biased region" description="Basic residues" evidence="3">
    <location>
        <begin position="1323"/>
        <end position="1344"/>
    </location>
</feature>
<evidence type="ECO:0000259" key="6">
    <source>
        <dbReference type="PROSITE" id="PS50853"/>
    </source>
</evidence>
<dbReference type="SMART" id="SM00089">
    <property type="entry name" value="PKD"/>
    <property type="match status" value="1"/>
</dbReference>
<dbReference type="InterPro" id="IPR003961">
    <property type="entry name" value="FN3_dom"/>
</dbReference>
<dbReference type="InterPro" id="IPR036028">
    <property type="entry name" value="SH3-like_dom_sf"/>
</dbReference>
<evidence type="ECO:0000256" key="1">
    <source>
        <dbReference type="ARBA" id="ARBA00022443"/>
    </source>
</evidence>
<dbReference type="Pfam" id="PF05548">
    <property type="entry name" value="Peptidase_M11"/>
    <property type="match status" value="1"/>
</dbReference>
<protein>
    <recommendedName>
        <fullName evidence="9">PKD domain-containing protein</fullName>
    </recommendedName>
</protein>
<dbReference type="PROSITE" id="PS50002">
    <property type="entry name" value="SH3"/>
    <property type="match status" value="1"/>
</dbReference>